<accession>A0A0R1VG02</accession>
<evidence type="ECO:0000256" key="6">
    <source>
        <dbReference type="ARBA" id="ARBA00023141"/>
    </source>
</evidence>
<keyword evidence="12" id="KW-1185">Reference proteome</keyword>
<dbReference type="OrthoDB" id="9804578at2"/>
<dbReference type="InterPro" id="IPR011060">
    <property type="entry name" value="RibuloseP-bd_barrel"/>
</dbReference>
<dbReference type="STRING" id="1423750.FC89_GL002186"/>
<dbReference type="AlphaFoldDB" id="A0A0R1VG02"/>
<protein>
    <recommendedName>
        <fullName evidence="9">Tryptophan synthase alpha chain</fullName>
        <ecNumber evidence="9">4.2.1.20</ecNumber>
    </recommendedName>
</protein>
<proteinExistence type="inferred from homology"/>
<comment type="subunit">
    <text evidence="3 9">Tetramer of two alpha and two beta chains.</text>
</comment>
<keyword evidence="6 9" id="KW-0057">Aromatic amino acid biosynthesis</keyword>
<dbReference type="PATRIC" id="fig|1423750.3.peg.2227"/>
<evidence type="ECO:0000256" key="7">
    <source>
        <dbReference type="ARBA" id="ARBA00023239"/>
    </source>
</evidence>
<dbReference type="RefSeq" id="WP_057872551.1">
    <property type="nucleotide sequence ID" value="NZ_AZGB01000027.1"/>
</dbReference>
<comment type="catalytic activity">
    <reaction evidence="8 9">
        <text>(1S,2R)-1-C-(indol-3-yl)glycerol 3-phosphate + L-serine = D-glyceraldehyde 3-phosphate + L-tryptophan + H2O</text>
        <dbReference type="Rhea" id="RHEA:10532"/>
        <dbReference type="ChEBI" id="CHEBI:15377"/>
        <dbReference type="ChEBI" id="CHEBI:33384"/>
        <dbReference type="ChEBI" id="CHEBI:57912"/>
        <dbReference type="ChEBI" id="CHEBI:58866"/>
        <dbReference type="ChEBI" id="CHEBI:59776"/>
        <dbReference type="EC" id="4.2.1.20"/>
    </reaction>
</comment>
<dbReference type="Gene3D" id="3.20.20.70">
    <property type="entry name" value="Aldolase class I"/>
    <property type="match status" value="1"/>
</dbReference>
<dbReference type="InterPro" id="IPR002028">
    <property type="entry name" value="Trp_synthase_suA"/>
</dbReference>
<dbReference type="GO" id="GO:0004834">
    <property type="term" value="F:tryptophan synthase activity"/>
    <property type="evidence" value="ECO:0007669"/>
    <property type="project" value="UniProtKB-UniRule"/>
</dbReference>
<comment type="pathway">
    <text evidence="2 9">Amino-acid biosynthesis; L-tryptophan biosynthesis; L-tryptophan from chorismate: step 5/5.</text>
</comment>
<dbReference type="NCBIfam" id="TIGR00262">
    <property type="entry name" value="trpA"/>
    <property type="match status" value="1"/>
</dbReference>
<dbReference type="CDD" id="cd04724">
    <property type="entry name" value="Tryptophan_synthase_alpha"/>
    <property type="match status" value="1"/>
</dbReference>
<reference evidence="11 12" key="1">
    <citation type="journal article" date="2015" name="Genome Announc.">
        <title>Expanding the biotechnology potential of lactobacilli through comparative genomics of 213 strains and associated genera.</title>
        <authorList>
            <person name="Sun Z."/>
            <person name="Harris H.M."/>
            <person name="McCann A."/>
            <person name="Guo C."/>
            <person name="Argimon S."/>
            <person name="Zhang W."/>
            <person name="Yang X."/>
            <person name="Jeffery I.B."/>
            <person name="Cooney J.C."/>
            <person name="Kagawa T.F."/>
            <person name="Liu W."/>
            <person name="Song Y."/>
            <person name="Salvetti E."/>
            <person name="Wrobel A."/>
            <person name="Rasinkangas P."/>
            <person name="Parkhill J."/>
            <person name="Rea M.C."/>
            <person name="O'Sullivan O."/>
            <person name="Ritari J."/>
            <person name="Douillard F.P."/>
            <person name="Paul Ross R."/>
            <person name="Yang R."/>
            <person name="Briner A.E."/>
            <person name="Felis G.E."/>
            <person name="de Vos W.M."/>
            <person name="Barrangou R."/>
            <person name="Klaenhammer T.R."/>
            <person name="Caufield P.W."/>
            <person name="Cui Y."/>
            <person name="Zhang H."/>
            <person name="O'Toole P.W."/>
        </authorList>
    </citation>
    <scope>NUCLEOTIDE SEQUENCE [LARGE SCALE GENOMIC DNA]</scope>
    <source>
        <strain evidence="11 12">DSM 18630</strain>
    </source>
</reference>
<name>A0A0R1VG02_9LACO</name>
<dbReference type="PANTHER" id="PTHR43406">
    <property type="entry name" value="TRYPTOPHAN SYNTHASE, ALPHA CHAIN"/>
    <property type="match status" value="1"/>
</dbReference>
<evidence type="ECO:0000313" key="12">
    <source>
        <dbReference type="Proteomes" id="UP000051451"/>
    </source>
</evidence>
<dbReference type="PANTHER" id="PTHR43406:SF1">
    <property type="entry name" value="TRYPTOPHAN SYNTHASE ALPHA CHAIN, CHLOROPLASTIC"/>
    <property type="match status" value="1"/>
</dbReference>
<dbReference type="PROSITE" id="PS00167">
    <property type="entry name" value="TRP_SYNTHASE_ALPHA"/>
    <property type="match status" value="1"/>
</dbReference>
<keyword evidence="5 9" id="KW-0822">Tryptophan biosynthesis</keyword>
<dbReference type="HAMAP" id="MF_00131">
    <property type="entry name" value="Trp_synth_alpha"/>
    <property type="match status" value="1"/>
</dbReference>
<dbReference type="Proteomes" id="UP000051451">
    <property type="component" value="Unassembled WGS sequence"/>
</dbReference>
<evidence type="ECO:0000256" key="8">
    <source>
        <dbReference type="ARBA" id="ARBA00049047"/>
    </source>
</evidence>
<dbReference type="InterPro" id="IPR013785">
    <property type="entry name" value="Aldolase_TIM"/>
</dbReference>
<comment type="function">
    <text evidence="1 9">The alpha subunit is responsible for the aldol cleavage of indoleglycerol phosphate to indole and glyceraldehyde 3-phosphate.</text>
</comment>
<keyword evidence="7 9" id="KW-0456">Lyase</keyword>
<evidence type="ECO:0000256" key="4">
    <source>
        <dbReference type="ARBA" id="ARBA00022605"/>
    </source>
</evidence>
<comment type="caution">
    <text evidence="11">The sequence shown here is derived from an EMBL/GenBank/DDBJ whole genome shotgun (WGS) entry which is preliminary data.</text>
</comment>
<dbReference type="FunFam" id="3.20.20.70:FF:000037">
    <property type="entry name" value="Tryptophan synthase alpha chain"/>
    <property type="match status" value="1"/>
</dbReference>
<dbReference type="UniPathway" id="UPA00035">
    <property type="reaction ID" value="UER00044"/>
</dbReference>
<dbReference type="EMBL" id="AZGB01000027">
    <property type="protein sequence ID" value="KRM04504.1"/>
    <property type="molecule type" value="Genomic_DNA"/>
</dbReference>
<evidence type="ECO:0000256" key="3">
    <source>
        <dbReference type="ARBA" id="ARBA00011270"/>
    </source>
</evidence>
<dbReference type="SUPFAM" id="SSF51366">
    <property type="entry name" value="Ribulose-phoshate binding barrel"/>
    <property type="match status" value="1"/>
</dbReference>
<dbReference type="EC" id="4.2.1.20" evidence="9"/>
<evidence type="ECO:0000256" key="10">
    <source>
        <dbReference type="RuleBase" id="RU003662"/>
    </source>
</evidence>
<gene>
    <name evidence="9" type="primary">trpA</name>
    <name evidence="11" type="ORF">FC89_GL002186</name>
</gene>
<dbReference type="InterPro" id="IPR018204">
    <property type="entry name" value="Trp_synthase_alpha_AS"/>
</dbReference>
<evidence type="ECO:0000256" key="5">
    <source>
        <dbReference type="ARBA" id="ARBA00022822"/>
    </source>
</evidence>
<evidence type="ECO:0000313" key="11">
    <source>
        <dbReference type="EMBL" id="KRM04504.1"/>
    </source>
</evidence>
<organism evidence="11 12">
    <name type="scientific">Liquorilactobacillus ghanensis DSM 18630</name>
    <dbReference type="NCBI Taxonomy" id="1423750"/>
    <lineage>
        <taxon>Bacteria</taxon>
        <taxon>Bacillati</taxon>
        <taxon>Bacillota</taxon>
        <taxon>Bacilli</taxon>
        <taxon>Lactobacillales</taxon>
        <taxon>Lactobacillaceae</taxon>
        <taxon>Liquorilactobacillus</taxon>
    </lineage>
</organism>
<feature type="active site" description="Proton acceptor" evidence="9">
    <location>
        <position position="51"/>
    </location>
</feature>
<keyword evidence="4 9" id="KW-0028">Amino-acid biosynthesis</keyword>
<sequence length="263" mass="28089">MTKIKPEEMLTNAFSNDHKALIGFVTAGDPSFEKSVSEILTLAQAGTDIIEIGIPFSDPVADGPVIQAADLRAFAAGMTTERVFDLVAAVRQKSQVPLALLVYLNNVFKYGYERFFKRCEELQIGGLIIPDLPAEERPEVLPFAQKYGCALIPLVAPTSGQRIPKVVAGASGFVYAVSSMGVTGTRQQIQTNLKQMIAEIRQATDLPIAVGFGIHTPAQAAEIATVADGVIVGSAIVKLIAENDSAVSAKLDDYVQQLKTAIN</sequence>
<evidence type="ECO:0000256" key="2">
    <source>
        <dbReference type="ARBA" id="ARBA00004733"/>
    </source>
</evidence>
<evidence type="ECO:0000256" key="1">
    <source>
        <dbReference type="ARBA" id="ARBA00003365"/>
    </source>
</evidence>
<comment type="similarity">
    <text evidence="9 10">Belongs to the TrpA family.</text>
</comment>
<evidence type="ECO:0000256" key="9">
    <source>
        <dbReference type="HAMAP-Rule" id="MF_00131"/>
    </source>
</evidence>
<feature type="active site" description="Proton acceptor" evidence="9">
    <location>
        <position position="62"/>
    </location>
</feature>
<dbReference type="GO" id="GO:0005829">
    <property type="term" value="C:cytosol"/>
    <property type="evidence" value="ECO:0007669"/>
    <property type="project" value="TreeGrafter"/>
</dbReference>
<dbReference type="Pfam" id="PF00290">
    <property type="entry name" value="Trp_syntA"/>
    <property type="match status" value="1"/>
</dbReference>
<dbReference type="GeneID" id="98319852"/>